<evidence type="ECO:0000313" key="3">
    <source>
        <dbReference type="Proteomes" id="UP001139485"/>
    </source>
</evidence>
<organism evidence="2 3">
    <name type="scientific">Nocardioides bruguierae</name>
    <dbReference type="NCBI Taxonomy" id="2945102"/>
    <lineage>
        <taxon>Bacteria</taxon>
        <taxon>Bacillati</taxon>
        <taxon>Actinomycetota</taxon>
        <taxon>Actinomycetes</taxon>
        <taxon>Propionibacteriales</taxon>
        <taxon>Nocardioidaceae</taxon>
        <taxon>Nocardioides</taxon>
    </lineage>
</organism>
<evidence type="ECO:0000313" key="2">
    <source>
        <dbReference type="EMBL" id="MCM0621026.1"/>
    </source>
</evidence>
<reference evidence="2" key="1">
    <citation type="submission" date="2022-05" db="EMBL/GenBank/DDBJ databases">
        <authorList>
            <person name="Tuo L."/>
        </authorList>
    </citation>
    <scope>NUCLEOTIDE SEQUENCE</scope>
    <source>
        <strain evidence="2">BSK12Z-4</strain>
    </source>
</reference>
<name>A0A9X2D7Y6_9ACTN</name>
<dbReference type="Pfam" id="PF00296">
    <property type="entry name" value="Bac_luciferase"/>
    <property type="match status" value="1"/>
</dbReference>
<dbReference type="InterPro" id="IPR011251">
    <property type="entry name" value="Luciferase-like_dom"/>
</dbReference>
<dbReference type="Gene3D" id="3.20.20.30">
    <property type="entry name" value="Luciferase-like domain"/>
    <property type="match status" value="1"/>
</dbReference>
<dbReference type="EMBL" id="JAMOIL010000013">
    <property type="protein sequence ID" value="MCM0621026.1"/>
    <property type="molecule type" value="Genomic_DNA"/>
</dbReference>
<dbReference type="PANTHER" id="PTHR43244:SF2">
    <property type="entry name" value="CONSERVED HYPOTHETICAL ALANINE AND PROLINE-RICH PROTEIN"/>
    <property type="match status" value="1"/>
</dbReference>
<dbReference type="PANTHER" id="PTHR43244">
    <property type="match status" value="1"/>
</dbReference>
<sequence length="291" mass="32075">MRFGVTLLTDLSWAESRPRWVAAEEMGLDHAWTYDHLTWGSLPESPWRDALTTLAAAAALTSRIGLGTAVTAPNFRHPLPLYREVQALDEISGGRFLLGLGVGGDLDSAKLGLPDMSAKERVDRFQEFTDLLRRLRSEDHVDAAGTWFSTVDARTAPTPSTPFVVSGNGPRSIRYAARVGEGWMTTGRPADDLDGWFAHLAEMTATLDEALEKAGRDRASFPRYLLMDAPARFSHGLFALSSTDLFEEMTGRAAALGFTDLITHWPRTGEPYAGEDADLERVVADVLPRWR</sequence>
<dbReference type="InterPro" id="IPR036661">
    <property type="entry name" value="Luciferase-like_sf"/>
</dbReference>
<keyword evidence="3" id="KW-1185">Reference proteome</keyword>
<feature type="domain" description="Luciferase-like" evidence="1">
    <location>
        <begin position="1"/>
        <end position="221"/>
    </location>
</feature>
<protein>
    <submittedName>
        <fullName evidence="2">LLM class flavin-dependent oxidoreductase</fullName>
    </submittedName>
</protein>
<evidence type="ECO:0000259" key="1">
    <source>
        <dbReference type="Pfam" id="PF00296"/>
    </source>
</evidence>
<gene>
    <name evidence="2" type="ORF">M8330_12070</name>
</gene>
<dbReference type="InterPro" id="IPR050564">
    <property type="entry name" value="F420-G6PD/mer"/>
</dbReference>
<dbReference type="Proteomes" id="UP001139485">
    <property type="component" value="Unassembled WGS sequence"/>
</dbReference>
<dbReference type="SUPFAM" id="SSF51679">
    <property type="entry name" value="Bacterial luciferase-like"/>
    <property type="match status" value="1"/>
</dbReference>
<dbReference type="RefSeq" id="WP_250827520.1">
    <property type="nucleotide sequence ID" value="NZ_JAMOIL010000013.1"/>
</dbReference>
<dbReference type="GO" id="GO:0016705">
    <property type="term" value="F:oxidoreductase activity, acting on paired donors, with incorporation or reduction of molecular oxygen"/>
    <property type="evidence" value="ECO:0007669"/>
    <property type="project" value="InterPro"/>
</dbReference>
<comment type="caution">
    <text evidence="2">The sequence shown here is derived from an EMBL/GenBank/DDBJ whole genome shotgun (WGS) entry which is preliminary data.</text>
</comment>
<dbReference type="AlphaFoldDB" id="A0A9X2D7Y6"/>
<proteinExistence type="predicted"/>
<accession>A0A9X2D7Y6</accession>